<dbReference type="Proteomes" id="UP001168821">
    <property type="component" value="Unassembled WGS sequence"/>
</dbReference>
<evidence type="ECO:0000256" key="7">
    <source>
        <dbReference type="ARBA" id="ARBA00023136"/>
    </source>
</evidence>
<feature type="transmembrane region" description="Helical" evidence="11">
    <location>
        <begin position="226"/>
        <end position="248"/>
    </location>
</feature>
<organism evidence="12 13">
    <name type="scientific">Zophobas morio</name>
    <dbReference type="NCBI Taxonomy" id="2755281"/>
    <lineage>
        <taxon>Eukaryota</taxon>
        <taxon>Metazoa</taxon>
        <taxon>Ecdysozoa</taxon>
        <taxon>Arthropoda</taxon>
        <taxon>Hexapoda</taxon>
        <taxon>Insecta</taxon>
        <taxon>Pterygota</taxon>
        <taxon>Neoptera</taxon>
        <taxon>Endopterygota</taxon>
        <taxon>Coleoptera</taxon>
        <taxon>Polyphaga</taxon>
        <taxon>Cucujiformia</taxon>
        <taxon>Tenebrionidae</taxon>
        <taxon>Zophobas</taxon>
    </lineage>
</organism>
<dbReference type="GO" id="GO:0005789">
    <property type="term" value="C:endoplasmic reticulum membrane"/>
    <property type="evidence" value="ECO:0007669"/>
    <property type="project" value="UniProtKB-SubCell"/>
</dbReference>
<evidence type="ECO:0000256" key="9">
    <source>
        <dbReference type="PIRNR" id="PIRNR000439"/>
    </source>
</evidence>
<evidence type="ECO:0000256" key="4">
    <source>
        <dbReference type="ARBA" id="ARBA00022692"/>
    </source>
</evidence>
<evidence type="ECO:0000256" key="8">
    <source>
        <dbReference type="ARBA" id="ARBA00023315"/>
    </source>
</evidence>
<dbReference type="PIRSF" id="PIRSF000439">
    <property type="entry name" value="Oat_ACAT_DAG_ARE"/>
    <property type="match status" value="1"/>
</dbReference>
<keyword evidence="5 9" id="KW-0256">Endoplasmic reticulum</keyword>
<evidence type="ECO:0000256" key="1">
    <source>
        <dbReference type="ARBA" id="ARBA00004477"/>
    </source>
</evidence>
<keyword evidence="3 9" id="KW-0808">Transferase</keyword>
<keyword evidence="8 9" id="KW-0012">Acyltransferase</keyword>
<dbReference type="InterPro" id="IPR004299">
    <property type="entry name" value="MBOAT_fam"/>
</dbReference>
<reference evidence="12" key="1">
    <citation type="journal article" date="2023" name="G3 (Bethesda)">
        <title>Whole genome assemblies of Zophobas morio and Tenebrio molitor.</title>
        <authorList>
            <person name="Kaur S."/>
            <person name="Stinson S.A."/>
            <person name="diCenzo G.C."/>
        </authorList>
    </citation>
    <scope>NUCLEOTIDE SEQUENCE</scope>
    <source>
        <strain evidence="12">QUZm001</strain>
    </source>
</reference>
<gene>
    <name evidence="12" type="ORF">Zmor_016117</name>
</gene>
<sequence>MQSNESEKKTYTPIKNHKQFLNFVNFRSREKKFVLRNSLLTDIFDNNHTRNLYNVYVIVFAGLCLQNALRDYVKDGRVDFGLETIGKGFAKFDKAILIWLCCFLSTCATFFLFKIWGKFRTWDKKLTRTWDWFWAAALGLYYFYTLKLTSTATLYFEFNPPCAAFVSMESVRLLMKVHSFVRVKAPPLMSASEDAKFSNFLYFLFAPTLIYRDSYPRTKHINWNFVICRLVEAISMVFMLTFIVEAIYPTPERWLAKYTIKDTILFITDCIPHGGLAVYATFFLVFHSVQNLFAEVTRFGDRLFYQDWWNESRHNRWLAKWNLLVRDWLYYFVYRDFKHYICDNNYLGIFVVFVVSFAMHEYVIFCFLGKFVPCFLFLAVVAIFPMFFLNLPEGIFLKVFLWCFGYLVTSAIMILYTFEHYAVMKAPLKDRTLLELIIPRFITCDCVLKF</sequence>
<evidence type="ECO:0000256" key="2">
    <source>
        <dbReference type="ARBA" id="ARBA00009010"/>
    </source>
</evidence>
<evidence type="ECO:0000256" key="10">
    <source>
        <dbReference type="PIRSR" id="PIRSR000439-1"/>
    </source>
</evidence>
<feature type="active site" evidence="10">
    <location>
        <position position="360"/>
    </location>
</feature>
<dbReference type="AlphaFoldDB" id="A0AA38INE2"/>
<evidence type="ECO:0000256" key="3">
    <source>
        <dbReference type="ARBA" id="ARBA00022679"/>
    </source>
</evidence>
<keyword evidence="4 11" id="KW-0812">Transmembrane</keyword>
<keyword evidence="6 11" id="KW-1133">Transmembrane helix</keyword>
<comment type="similarity">
    <text evidence="2 9">Belongs to the membrane-bound acyltransferase family. Sterol o-acyltransferase subfamily.</text>
</comment>
<feature type="transmembrane region" description="Helical" evidence="11">
    <location>
        <begin position="96"/>
        <end position="117"/>
    </location>
</feature>
<feature type="transmembrane region" description="Helical" evidence="11">
    <location>
        <begin position="52"/>
        <end position="69"/>
    </location>
</feature>
<evidence type="ECO:0000256" key="5">
    <source>
        <dbReference type="ARBA" id="ARBA00022824"/>
    </source>
</evidence>
<feature type="transmembrane region" description="Helical" evidence="11">
    <location>
        <begin position="395"/>
        <end position="418"/>
    </location>
</feature>
<dbReference type="PANTHER" id="PTHR10408">
    <property type="entry name" value="STEROL O-ACYLTRANSFERASE"/>
    <property type="match status" value="1"/>
</dbReference>
<feature type="transmembrane region" description="Helical" evidence="11">
    <location>
        <begin position="346"/>
        <end position="364"/>
    </location>
</feature>
<protein>
    <recommendedName>
        <fullName evidence="9">O-acyltransferase</fullName>
    </recommendedName>
</protein>
<evidence type="ECO:0000256" key="11">
    <source>
        <dbReference type="SAM" id="Phobius"/>
    </source>
</evidence>
<feature type="transmembrane region" description="Helical" evidence="11">
    <location>
        <begin position="371"/>
        <end position="389"/>
    </location>
</feature>
<evidence type="ECO:0000313" key="12">
    <source>
        <dbReference type="EMBL" id="KAJ3657087.1"/>
    </source>
</evidence>
<comment type="subcellular location">
    <subcellularLocation>
        <location evidence="1 9">Endoplasmic reticulum membrane</location>
        <topology evidence="1 9">Multi-pass membrane protein</topology>
    </subcellularLocation>
</comment>
<dbReference type="PANTHER" id="PTHR10408:SF8">
    <property type="entry name" value="O-ACYLTRANSFERASE"/>
    <property type="match status" value="1"/>
</dbReference>
<dbReference type="Pfam" id="PF03062">
    <property type="entry name" value="MBOAT"/>
    <property type="match status" value="1"/>
</dbReference>
<comment type="caution">
    <text evidence="12">The sequence shown here is derived from an EMBL/GenBank/DDBJ whole genome shotgun (WGS) entry which is preliminary data.</text>
</comment>
<dbReference type="InterPro" id="IPR014371">
    <property type="entry name" value="Oat_ACAT_DAG_ARE"/>
</dbReference>
<evidence type="ECO:0000313" key="13">
    <source>
        <dbReference type="Proteomes" id="UP001168821"/>
    </source>
</evidence>
<proteinExistence type="inferred from homology"/>
<dbReference type="GO" id="GO:0008203">
    <property type="term" value="P:cholesterol metabolic process"/>
    <property type="evidence" value="ECO:0007669"/>
    <property type="project" value="TreeGrafter"/>
</dbReference>
<keyword evidence="7 9" id="KW-0472">Membrane</keyword>
<keyword evidence="13" id="KW-1185">Reference proteome</keyword>
<accession>A0AA38INE2</accession>
<feature type="transmembrane region" description="Helical" evidence="11">
    <location>
        <begin position="129"/>
        <end position="146"/>
    </location>
</feature>
<dbReference type="GO" id="GO:0008374">
    <property type="term" value="F:O-acyltransferase activity"/>
    <property type="evidence" value="ECO:0007669"/>
    <property type="project" value="InterPro"/>
</dbReference>
<name>A0AA38INE2_9CUCU</name>
<evidence type="ECO:0000256" key="6">
    <source>
        <dbReference type="ARBA" id="ARBA00022989"/>
    </source>
</evidence>
<dbReference type="EMBL" id="JALNTZ010000004">
    <property type="protein sequence ID" value="KAJ3657087.1"/>
    <property type="molecule type" value="Genomic_DNA"/>
</dbReference>